<keyword evidence="1" id="KW-0812">Transmembrane</keyword>
<accession>A0A445HSG7</accession>
<dbReference type="EMBL" id="QZWG01000012">
    <property type="protein sequence ID" value="RZB76638.1"/>
    <property type="molecule type" value="Genomic_DNA"/>
</dbReference>
<evidence type="ECO:0000313" key="3">
    <source>
        <dbReference type="Proteomes" id="UP000289340"/>
    </source>
</evidence>
<organism evidence="2 3">
    <name type="scientific">Glycine soja</name>
    <name type="common">Wild soybean</name>
    <dbReference type="NCBI Taxonomy" id="3848"/>
    <lineage>
        <taxon>Eukaryota</taxon>
        <taxon>Viridiplantae</taxon>
        <taxon>Streptophyta</taxon>
        <taxon>Embryophyta</taxon>
        <taxon>Tracheophyta</taxon>
        <taxon>Spermatophyta</taxon>
        <taxon>Magnoliopsida</taxon>
        <taxon>eudicotyledons</taxon>
        <taxon>Gunneridae</taxon>
        <taxon>Pentapetalae</taxon>
        <taxon>rosids</taxon>
        <taxon>fabids</taxon>
        <taxon>Fabales</taxon>
        <taxon>Fabaceae</taxon>
        <taxon>Papilionoideae</taxon>
        <taxon>50 kb inversion clade</taxon>
        <taxon>NPAAA clade</taxon>
        <taxon>indigoferoid/millettioid clade</taxon>
        <taxon>Phaseoleae</taxon>
        <taxon>Glycine</taxon>
        <taxon>Glycine subgen. Soja</taxon>
    </lineage>
</organism>
<comment type="caution">
    <text evidence="2">The sequence shown here is derived from an EMBL/GenBank/DDBJ whole genome shotgun (WGS) entry which is preliminary data.</text>
</comment>
<keyword evidence="2" id="KW-0808">Transferase</keyword>
<sequence>MEKVFKIFVYEEGESPLFHNGLNKDIYATEGRFIHEMEKGRYYRTYDPDEAFVYYLPFSVVMLVEYWVSIELSLSLV</sequence>
<keyword evidence="1" id="KW-0472">Membrane</keyword>
<name>A0A445HSG7_GLYSO</name>
<reference evidence="2 3" key="1">
    <citation type="submission" date="2018-09" db="EMBL/GenBank/DDBJ databases">
        <title>A high-quality reference genome of wild soybean provides a powerful tool to mine soybean genomes.</title>
        <authorList>
            <person name="Xie M."/>
            <person name="Chung C.Y.L."/>
            <person name="Li M.-W."/>
            <person name="Wong F.-L."/>
            <person name="Chan T.-F."/>
            <person name="Lam H.-M."/>
        </authorList>
    </citation>
    <scope>NUCLEOTIDE SEQUENCE [LARGE SCALE GENOMIC DNA]</scope>
    <source>
        <strain evidence="3">cv. W05</strain>
        <tissue evidence="2">Hypocotyl of etiolated seedlings</tissue>
    </source>
</reference>
<gene>
    <name evidence="2" type="ORF">D0Y65_034874</name>
</gene>
<dbReference type="Proteomes" id="UP000289340">
    <property type="component" value="Chromosome 12"/>
</dbReference>
<protein>
    <submittedName>
        <fullName evidence="2">Putative glycosyltransferase</fullName>
    </submittedName>
</protein>
<evidence type="ECO:0000256" key="1">
    <source>
        <dbReference type="SAM" id="Phobius"/>
    </source>
</evidence>
<dbReference type="AlphaFoldDB" id="A0A445HSG7"/>
<keyword evidence="3" id="KW-1185">Reference proteome</keyword>
<feature type="transmembrane region" description="Helical" evidence="1">
    <location>
        <begin position="51"/>
        <end position="70"/>
    </location>
</feature>
<evidence type="ECO:0000313" key="2">
    <source>
        <dbReference type="EMBL" id="RZB76638.1"/>
    </source>
</evidence>
<keyword evidence="1" id="KW-1133">Transmembrane helix</keyword>
<proteinExistence type="predicted"/>
<dbReference type="GO" id="GO:0016740">
    <property type="term" value="F:transferase activity"/>
    <property type="evidence" value="ECO:0007669"/>
    <property type="project" value="UniProtKB-KW"/>
</dbReference>